<proteinExistence type="predicted"/>
<feature type="signal peptide" evidence="1">
    <location>
        <begin position="1"/>
        <end position="24"/>
    </location>
</feature>
<evidence type="ECO:0000256" key="1">
    <source>
        <dbReference type="SAM" id="SignalP"/>
    </source>
</evidence>
<evidence type="ECO:0008006" key="4">
    <source>
        <dbReference type="Google" id="ProtNLM"/>
    </source>
</evidence>
<name>A0A449BX11_PLAVN</name>
<dbReference type="Proteomes" id="UP000290582">
    <property type="component" value="Chromosome PVVCY_12"/>
</dbReference>
<gene>
    <name evidence="2" type="ORF">PVVCY_1204160</name>
</gene>
<dbReference type="VEuPathDB" id="PlasmoDB:PVVCY_1204160"/>
<dbReference type="EMBL" id="LR215068">
    <property type="protein sequence ID" value="VEV58017.1"/>
    <property type="molecule type" value="Genomic_DNA"/>
</dbReference>
<dbReference type="AlphaFoldDB" id="A0A449BX11"/>
<dbReference type="KEGG" id="pvv:PVVCY_1204160"/>
<evidence type="ECO:0000313" key="3">
    <source>
        <dbReference type="Proteomes" id="UP000290582"/>
    </source>
</evidence>
<dbReference type="RefSeq" id="XP_037490741.1">
    <property type="nucleotide sequence ID" value="XM_037634681.1"/>
</dbReference>
<dbReference type="GeneID" id="19959953"/>
<keyword evidence="1" id="KW-0732">Signal</keyword>
<sequence length="268" mass="31710">MRYAFFLFFFLLIFINYKVRLVKCSEVAIVSNPGNTFFLSLNKIKITTLDILSDYRKERNIITKVFEKNQHENDYIFINEKINSYNSINITCTFKVKKKITKTNFLVLLVKHFEGDIDHLKRDETFIFTNTYENDLIISNLSLLLVNLTAITGYYKFDVFITDGQDNFIFFKLIKIFFHFHNNIPIIEYPAKRETIKKGDGSKIIEHICKNKLMINNNSLNVFNKLVVHNFKEYYPQPLISKREYFTHNYHAISLFLLKGNSIAMKVS</sequence>
<organism evidence="2 3">
    <name type="scientific">Plasmodium vinckei vinckei</name>
    <dbReference type="NCBI Taxonomy" id="54757"/>
    <lineage>
        <taxon>Eukaryota</taxon>
        <taxon>Sar</taxon>
        <taxon>Alveolata</taxon>
        <taxon>Apicomplexa</taxon>
        <taxon>Aconoidasida</taxon>
        <taxon>Haemosporida</taxon>
        <taxon>Plasmodiidae</taxon>
        <taxon>Plasmodium</taxon>
        <taxon>Plasmodium (Vinckeia)</taxon>
    </lineage>
</organism>
<accession>A0A449BX11</accession>
<evidence type="ECO:0000313" key="2">
    <source>
        <dbReference type="EMBL" id="VEV58017.1"/>
    </source>
</evidence>
<protein>
    <recommendedName>
        <fullName evidence="4">Dolichyl-diphosphooligosaccharide--protein glycosyltransferase 48 kDa subunit</fullName>
    </recommendedName>
</protein>
<reference evidence="2 3" key="1">
    <citation type="submission" date="2019-01" db="EMBL/GenBank/DDBJ databases">
        <authorList>
            <person name="Ramaprasad A."/>
        </authorList>
    </citation>
    <scope>NUCLEOTIDE SEQUENCE [LARGE SCALE GENOMIC DNA]</scope>
</reference>
<feature type="chain" id="PRO_5019123519" description="Dolichyl-diphosphooligosaccharide--protein glycosyltransferase 48 kDa subunit" evidence="1">
    <location>
        <begin position="25"/>
        <end position="268"/>
    </location>
</feature>
<dbReference type="OrthoDB" id="372679at2759"/>